<name>A0ABU3RXX4_9MICO</name>
<accession>A0ABU3RXX4</accession>
<organism evidence="1 2">
    <name type="scientific">Microbacterium algihabitans</name>
    <dbReference type="NCBI Taxonomy" id="3075992"/>
    <lineage>
        <taxon>Bacteria</taxon>
        <taxon>Bacillati</taxon>
        <taxon>Actinomycetota</taxon>
        <taxon>Actinomycetes</taxon>
        <taxon>Micrococcales</taxon>
        <taxon>Microbacteriaceae</taxon>
        <taxon>Microbacterium</taxon>
    </lineage>
</organism>
<sequence length="184" mass="20624">MPPSPPCLVVGCVGVVEPDAPIALCAWHLAVSSDWSAAREGVTDVLPTPCLVCGSRLGVRWPSGWLCAVCEWRHGEPLDDELPPPRVDVVYYLRFDDRVKIGTTAHPRRRLAAIWHDELLAFEPGDRLVERRRHALFADERFGRTEWFRRSPALDAHIAGLAAGVDDPWARYARWVSEALARRG</sequence>
<keyword evidence="2" id="KW-1185">Reference proteome</keyword>
<dbReference type="Proteomes" id="UP001256673">
    <property type="component" value="Unassembled WGS sequence"/>
</dbReference>
<gene>
    <name evidence="1" type="ORF">RWH43_13210</name>
</gene>
<evidence type="ECO:0000313" key="1">
    <source>
        <dbReference type="EMBL" id="MDU0327717.1"/>
    </source>
</evidence>
<comment type="caution">
    <text evidence="1">The sequence shown here is derived from an EMBL/GenBank/DDBJ whole genome shotgun (WGS) entry which is preliminary data.</text>
</comment>
<evidence type="ECO:0000313" key="2">
    <source>
        <dbReference type="Proteomes" id="UP001256673"/>
    </source>
</evidence>
<dbReference type="EMBL" id="JAWDIU010000005">
    <property type="protein sequence ID" value="MDU0327717.1"/>
    <property type="molecule type" value="Genomic_DNA"/>
</dbReference>
<proteinExistence type="predicted"/>
<protein>
    <submittedName>
        <fullName evidence="1">GIY-YIG nuclease family protein</fullName>
    </submittedName>
</protein>
<reference evidence="1 2" key="1">
    <citation type="submission" date="2023-09" db="EMBL/GenBank/DDBJ databases">
        <title>Microbacterium fusihabitans sp. nov., Microbacterium phycihabitans sp. nov., and Microbacterium cervinum sp. nov., isolated from dried seaweeds of beach.</title>
        <authorList>
            <person name="Lee S.D."/>
        </authorList>
    </citation>
    <scope>NUCLEOTIDE SEQUENCE [LARGE SCALE GENOMIC DNA]</scope>
    <source>
        <strain evidence="1 2">KSW2-21</strain>
    </source>
</reference>
<dbReference type="RefSeq" id="WP_154096744.1">
    <property type="nucleotide sequence ID" value="NZ_JAWDIU010000005.1"/>
</dbReference>